<dbReference type="GeneID" id="28822194"/>
<evidence type="ECO:0000256" key="4">
    <source>
        <dbReference type="ARBA" id="ARBA00023136"/>
    </source>
</evidence>
<dbReference type="KEGG" id="psco:LY89DRAFT_658236"/>
<dbReference type="PANTHER" id="PTHR13259:SF1">
    <property type="entry name" value="BLADDER CANCER-ASSOCIATED PROTEIN"/>
    <property type="match status" value="1"/>
</dbReference>
<evidence type="ECO:0000256" key="3">
    <source>
        <dbReference type="ARBA" id="ARBA00022989"/>
    </source>
</evidence>
<feature type="transmembrane region" description="Helical" evidence="5">
    <location>
        <begin position="7"/>
        <end position="32"/>
    </location>
</feature>
<keyword evidence="4 5" id="KW-0472">Membrane</keyword>
<proteinExistence type="predicted"/>
<sequence length="151" mass="17392">MFCLRSWLPLLFIPTNASPIFIFLFFVCTYFLNRPCVYCSFLLLILFASSCHWSDHCFFDFSSNWFEPRHSSGLTTELTNSTLSNETLDQVSIYMNAVNNTATALAGAALEEAKKQLAVRTEWTGIGVEWLRSLLGRREWRVPCVDVYIRL</sequence>
<gene>
    <name evidence="6" type="ORF">LY89DRAFT_658236</name>
</gene>
<dbReference type="SMART" id="SM01396">
    <property type="entry name" value="BC10"/>
    <property type="match status" value="1"/>
</dbReference>
<dbReference type="OrthoDB" id="5563033at2759"/>
<dbReference type="Proteomes" id="UP000070700">
    <property type="component" value="Unassembled WGS sequence"/>
</dbReference>
<reference evidence="6 7" key="1">
    <citation type="submission" date="2015-10" db="EMBL/GenBank/DDBJ databases">
        <title>Full genome of DAOMC 229536 Phialocephala scopiformis, a fungal endophyte of spruce producing the potent anti-insectan compound rugulosin.</title>
        <authorList>
            <consortium name="DOE Joint Genome Institute"/>
            <person name="Walker A.K."/>
            <person name="Frasz S.L."/>
            <person name="Seifert K.A."/>
            <person name="Miller J.D."/>
            <person name="Mondo S.J."/>
            <person name="Labutti K."/>
            <person name="Lipzen A."/>
            <person name="Dockter R."/>
            <person name="Kennedy M."/>
            <person name="Grigoriev I.V."/>
            <person name="Spatafora J.W."/>
        </authorList>
    </citation>
    <scope>NUCLEOTIDE SEQUENCE [LARGE SCALE GENOMIC DNA]</scope>
    <source>
        <strain evidence="6 7">CBS 120377</strain>
    </source>
</reference>
<evidence type="ECO:0000256" key="1">
    <source>
        <dbReference type="ARBA" id="ARBA00004370"/>
    </source>
</evidence>
<dbReference type="PANTHER" id="PTHR13259">
    <property type="entry name" value="BLADDER CANCER 10 KD PROTEIN HOMOLOG"/>
    <property type="match status" value="1"/>
</dbReference>
<evidence type="ECO:0000313" key="6">
    <source>
        <dbReference type="EMBL" id="KUJ09151.1"/>
    </source>
</evidence>
<dbReference type="EMBL" id="KQ947433">
    <property type="protein sequence ID" value="KUJ09151.1"/>
    <property type="molecule type" value="Genomic_DNA"/>
</dbReference>
<keyword evidence="7" id="KW-1185">Reference proteome</keyword>
<comment type="subcellular location">
    <subcellularLocation>
        <location evidence="1">Membrane</location>
    </subcellularLocation>
</comment>
<name>A0A132B9U5_MOLSC</name>
<dbReference type="InParanoid" id="A0A132B9U5"/>
<protein>
    <submittedName>
        <fullName evidence="6">Uncharacterized protein</fullName>
    </submittedName>
</protein>
<dbReference type="Pfam" id="PF06726">
    <property type="entry name" value="BC10"/>
    <property type="match status" value="1"/>
</dbReference>
<keyword evidence="3 5" id="KW-1133">Transmembrane helix</keyword>
<dbReference type="AlphaFoldDB" id="A0A132B9U5"/>
<evidence type="ECO:0000256" key="2">
    <source>
        <dbReference type="ARBA" id="ARBA00022692"/>
    </source>
</evidence>
<evidence type="ECO:0000256" key="5">
    <source>
        <dbReference type="SAM" id="Phobius"/>
    </source>
</evidence>
<dbReference type="GO" id="GO:0016020">
    <property type="term" value="C:membrane"/>
    <property type="evidence" value="ECO:0007669"/>
    <property type="project" value="UniProtKB-SubCell"/>
</dbReference>
<keyword evidence="2 5" id="KW-0812">Transmembrane</keyword>
<organism evidence="6 7">
    <name type="scientific">Mollisia scopiformis</name>
    <name type="common">Conifer needle endophyte fungus</name>
    <name type="synonym">Phialocephala scopiformis</name>
    <dbReference type="NCBI Taxonomy" id="149040"/>
    <lineage>
        <taxon>Eukaryota</taxon>
        <taxon>Fungi</taxon>
        <taxon>Dikarya</taxon>
        <taxon>Ascomycota</taxon>
        <taxon>Pezizomycotina</taxon>
        <taxon>Leotiomycetes</taxon>
        <taxon>Helotiales</taxon>
        <taxon>Mollisiaceae</taxon>
        <taxon>Mollisia</taxon>
    </lineage>
</organism>
<accession>A0A132B9U5</accession>
<evidence type="ECO:0000313" key="7">
    <source>
        <dbReference type="Proteomes" id="UP000070700"/>
    </source>
</evidence>
<dbReference type="InterPro" id="IPR009598">
    <property type="entry name" value="BCALP"/>
</dbReference>
<dbReference type="RefSeq" id="XP_018063506.1">
    <property type="nucleotide sequence ID" value="XM_018212468.1"/>
</dbReference>